<keyword evidence="2" id="KW-1185">Reference proteome</keyword>
<proteinExistence type="predicted"/>
<dbReference type="OrthoDB" id="8244141at2"/>
<dbReference type="Proteomes" id="UP000184096">
    <property type="component" value="Chromosome I"/>
</dbReference>
<dbReference type="EMBL" id="LT670849">
    <property type="protein sequence ID" value="SHN77613.1"/>
    <property type="molecule type" value="Genomic_DNA"/>
</dbReference>
<protein>
    <recommendedName>
        <fullName evidence="3">DUF1488 domain-containing protein</fullName>
    </recommendedName>
</protein>
<accession>A0A1M7U3Z6</accession>
<name>A0A1M7U3Z6_9BRAD</name>
<dbReference type="AlphaFoldDB" id="A0A1M7U3Z6"/>
<reference evidence="2" key="1">
    <citation type="submission" date="2016-11" db="EMBL/GenBank/DDBJ databases">
        <authorList>
            <person name="Varghese N."/>
            <person name="Submissions S."/>
        </authorList>
    </citation>
    <scope>NUCLEOTIDE SEQUENCE [LARGE SCALE GENOMIC DNA]</scope>
    <source>
        <strain evidence="2">GAS401</strain>
    </source>
</reference>
<organism evidence="1 2">
    <name type="scientific">Bradyrhizobium erythrophlei</name>
    <dbReference type="NCBI Taxonomy" id="1437360"/>
    <lineage>
        <taxon>Bacteria</taxon>
        <taxon>Pseudomonadati</taxon>
        <taxon>Pseudomonadota</taxon>
        <taxon>Alphaproteobacteria</taxon>
        <taxon>Hyphomicrobiales</taxon>
        <taxon>Nitrobacteraceae</taxon>
        <taxon>Bradyrhizobium</taxon>
    </lineage>
</organism>
<sequence length="79" mass="8647">MRQEQPSLSPAQQAADFKINFQMTDAGARHACSVTIQAASQVDAAIIFRENWSTIEKLARLNLAEKGRSEIRLEAASTG</sequence>
<evidence type="ECO:0008006" key="3">
    <source>
        <dbReference type="Google" id="ProtNLM"/>
    </source>
</evidence>
<gene>
    <name evidence="1" type="ORF">SAMN05444170_3471</name>
</gene>
<evidence type="ECO:0000313" key="1">
    <source>
        <dbReference type="EMBL" id="SHN77613.1"/>
    </source>
</evidence>
<evidence type="ECO:0000313" key="2">
    <source>
        <dbReference type="Proteomes" id="UP000184096"/>
    </source>
</evidence>
<dbReference type="RefSeq" id="WP_072819433.1">
    <property type="nucleotide sequence ID" value="NZ_LT670849.1"/>
</dbReference>